<proteinExistence type="predicted"/>
<feature type="transmembrane region" description="Helical" evidence="1">
    <location>
        <begin position="245"/>
        <end position="268"/>
    </location>
</feature>
<feature type="transmembrane region" description="Helical" evidence="1">
    <location>
        <begin position="134"/>
        <end position="156"/>
    </location>
</feature>
<organism evidence="2 3">
    <name type="scientific">Achromobacter spanius</name>
    <dbReference type="NCBI Taxonomy" id="217203"/>
    <lineage>
        <taxon>Bacteria</taxon>
        <taxon>Pseudomonadati</taxon>
        <taxon>Pseudomonadota</taxon>
        <taxon>Betaproteobacteria</taxon>
        <taxon>Burkholderiales</taxon>
        <taxon>Alcaligenaceae</taxon>
        <taxon>Achromobacter</taxon>
    </lineage>
</organism>
<evidence type="ECO:0000256" key="1">
    <source>
        <dbReference type="SAM" id="Phobius"/>
    </source>
</evidence>
<feature type="transmembrane region" description="Helical" evidence="1">
    <location>
        <begin position="288"/>
        <end position="310"/>
    </location>
</feature>
<sequence length="319" mass="34566">MALTAVIVRLAYGALVQGYTMLALPQFDQMREMYSQPQYLMPLLTNILASAVMVGLTVWGTMHGWLRRHNTTAVDEPRKLFGTFIALQLIYTLMVSAATAYLHNVGMHFVMENRGALTQQFGLELTGQFLTMALLFRVVNIVLEIVGMCLVVRIAAWTVQRKGAPGAPAYGRRHAAWIAGLSMLAWQLTVSIAAGGYLQMMFLDAGWTAFVLGYLVLPALLLALCVVTCLKALPRHIGRARMGRAVAHGSLAFWLAQAAGIGLAYLAVNAMTWSQMMRAAQSYSASAAVLAIYAALLVMGCMAGALALYWGARQAAKSA</sequence>
<dbReference type="AlphaFoldDB" id="A0A2S5GVR0"/>
<evidence type="ECO:0000313" key="2">
    <source>
        <dbReference type="EMBL" id="PPA77048.1"/>
    </source>
</evidence>
<feature type="transmembrane region" description="Helical" evidence="1">
    <location>
        <begin position="37"/>
        <end position="59"/>
    </location>
</feature>
<name>A0A2S5GVR0_9BURK</name>
<dbReference type="Proteomes" id="UP000239990">
    <property type="component" value="Unassembled WGS sequence"/>
</dbReference>
<gene>
    <name evidence="2" type="ORF">C4E15_07880</name>
</gene>
<feature type="transmembrane region" description="Helical" evidence="1">
    <location>
        <begin position="80"/>
        <end position="102"/>
    </location>
</feature>
<accession>A0A2S5GVR0</accession>
<keyword evidence="1" id="KW-1133">Transmembrane helix</keyword>
<comment type="caution">
    <text evidence="2">The sequence shown here is derived from an EMBL/GenBank/DDBJ whole genome shotgun (WGS) entry which is preliminary data.</text>
</comment>
<keyword evidence="1" id="KW-0472">Membrane</keyword>
<reference evidence="2 3" key="1">
    <citation type="submission" date="2018-02" db="EMBL/GenBank/DDBJ databases">
        <title>Draft Genome of Achromobacter spanius stain 6.</title>
        <authorList>
            <person name="Gunasekera T.S."/>
            <person name="Radwan O."/>
            <person name="Ruiz O.N."/>
        </authorList>
    </citation>
    <scope>NUCLEOTIDE SEQUENCE [LARGE SCALE GENOMIC DNA]</scope>
    <source>
        <strain evidence="2 3">6</strain>
    </source>
</reference>
<dbReference type="EMBL" id="PREU01000003">
    <property type="protein sequence ID" value="PPA77048.1"/>
    <property type="molecule type" value="Genomic_DNA"/>
</dbReference>
<feature type="transmembrane region" description="Helical" evidence="1">
    <location>
        <begin position="176"/>
        <end position="198"/>
    </location>
</feature>
<dbReference type="OrthoDB" id="8666790at2"/>
<protein>
    <submittedName>
        <fullName evidence="2">Uncharacterized protein</fullName>
    </submittedName>
</protein>
<keyword evidence="1" id="KW-0812">Transmembrane</keyword>
<evidence type="ECO:0000313" key="3">
    <source>
        <dbReference type="Proteomes" id="UP000239990"/>
    </source>
</evidence>
<feature type="transmembrane region" description="Helical" evidence="1">
    <location>
        <begin position="210"/>
        <end position="233"/>
    </location>
</feature>